<evidence type="ECO:0000256" key="11">
    <source>
        <dbReference type="ARBA" id="ARBA00023049"/>
    </source>
</evidence>
<evidence type="ECO:0000313" key="16">
    <source>
        <dbReference type="Proteomes" id="UP001327459"/>
    </source>
</evidence>
<evidence type="ECO:0000256" key="3">
    <source>
        <dbReference type="ARBA" id="ARBA00007931"/>
    </source>
</evidence>
<keyword evidence="8" id="KW-0378">Hydrolase</keyword>
<dbReference type="CDD" id="cd06158">
    <property type="entry name" value="S2P-M50_like_1"/>
    <property type="match status" value="1"/>
</dbReference>
<dbReference type="EMBL" id="CP140153">
    <property type="protein sequence ID" value="WQH17046.1"/>
    <property type="molecule type" value="Genomic_DNA"/>
</dbReference>
<evidence type="ECO:0000256" key="4">
    <source>
        <dbReference type="ARBA" id="ARBA00022475"/>
    </source>
</evidence>
<evidence type="ECO:0000256" key="5">
    <source>
        <dbReference type="ARBA" id="ARBA00022670"/>
    </source>
</evidence>
<evidence type="ECO:0000256" key="9">
    <source>
        <dbReference type="ARBA" id="ARBA00022833"/>
    </source>
</evidence>
<feature type="transmembrane region" description="Helical" evidence="13">
    <location>
        <begin position="53"/>
        <end position="74"/>
    </location>
</feature>
<evidence type="ECO:0000256" key="7">
    <source>
        <dbReference type="ARBA" id="ARBA00022723"/>
    </source>
</evidence>
<feature type="transmembrane region" description="Helical" evidence="13">
    <location>
        <begin position="182"/>
        <end position="211"/>
    </location>
</feature>
<keyword evidence="10 13" id="KW-1133">Transmembrane helix</keyword>
<dbReference type="Proteomes" id="UP001327459">
    <property type="component" value="Chromosome"/>
</dbReference>
<dbReference type="InterPro" id="IPR008915">
    <property type="entry name" value="Peptidase_M50"/>
</dbReference>
<dbReference type="InterPro" id="IPR052348">
    <property type="entry name" value="Metallopeptidase_M50B"/>
</dbReference>
<feature type="domain" description="Peptidase M50" evidence="14">
    <location>
        <begin position="138"/>
        <end position="192"/>
    </location>
</feature>
<keyword evidence="12 13" id="KW-0472">Membrane</keyword>
<evidence type="ECO:0000259" key="14">
    <source>
        <dbReference type="Pfam" id="PF02163"/>
    </source>
</evidence>
<dbReference type="InterPro" id="IPR044537">
    <property type="entry name" value="Rip2-like"/>
</dbReference>
<accession>A0ABZ0YYC8</accession>
<dbReference type="GO" id="GO:0008233">
    <property type="term" value="F:peptidase activity"/>
    <property type="evidence" value="ECO:0007669"/>
    <property type="project" value="UniProtKB-KW"/>
</dbReference>
<name>A0ABZ0YYC8_9GAMM</name>
<dbReference type="RefSeq" id="WP_322522028.1">
    <property type="nucleotide sequence ID" value="NZ_CP140153.1"/>
</dbReference>
<keyword evidence="7" id="KW-0479">Metal-binding</keyword>
<dbReference type="GO" id="GO:0006508">
    <property type="term" value="P:proteolysis"/>
    <property type="evidence" value="ECO:0007669"/>
    <property type="project" value="UniProtKB-KW"/>
</dbReference>
<evidence type="ECO:0000256" key="8">
    <source>
        <dbReference type="ARBA" id="ARBA00022801"/>
    </source>
</evidence>
<keyword evidence="6 13" id="KW-0812">Transmembrane</keyword>
<keyword evidence="11" id="KW-0482">Metalloprotease</keyword>
<dbReference type="Pfam" id="PF02163">
    <property type="entry name" value="Peptidase_M50"/>
    <property type="match status" value="1"/>
</dbReference>
<evidence type="ECO:0000256" key="2">
    <source>
        <dbReference type="ARBA" id="ARBA00004651"/>
    </source>
</evidence>
<gene>
    <name evidence="15" type="ORF">SR882_03840</name>
</gene>
<evidence type="ECO:0000256" key="6">
    <source>
        <dbReference type="ARBA" id="ARBA00022692"/>
    </source>
</evidence>
<dbReference type="PANTHER" id="PTHR35864">
    <property type="entry name" value="ZINC METALLOPROTEASE MJ0611-RELATED"/>
    <property type="match status" value="1"/>
</dbReference>
<evidence type="ECO:0000256" key="10">
    <source>
        <dbReference type="ARBA" id="ARBA00022989"/>
    </source>
</evidence>
<evidence type="ECO:0000313" key="15">
    <source>
        <dbReference type="EMBL" id="WQH17046.1"/>
    </source>
</evidence>
<protein>
    <submittedName>
        <fullName evidence="15">Site-2 protease family protein</fullName>
    </submittedName>
</protein>
<feature type="transmembrane region" description="Helical" evidence="13">
    <location>
        <begin position="95"/>
        <end position="120"/>
    </location>
</feature>
<comment type="similarity">
    <text evidence="3">Belongs to the peptidase M50B family.</text>
</comment>
<proteinExistence type="inferred from homology"/>
<evidence type="ECO:0000256" key="13">
    <source>
        <dbReference type="SAM" id="Phobius"/>
    </source>
</evidence>
<organism evidence="15 16">
    <name type="scientific">Guyparkeria halophila</name>
    <dbReference type="NCBI Taxonomy" id="47960"/>
    <lineage>
        <taxon>Bacteria</taxon>
        <taxon>Pseudomonadati</taxon>
        <taxon>Pseudomonadota</taxon>
        <taxon>Gammaproteobacteria</taxon>
        <taxon>Chromatiales</taxon>
        <taxon>Thioalkalibacteraceae</taxon>
        <taxon>Guyparkeria</taxon>
    </lineage>
</organism>
<keyword evidence="9" id="KW-0862">Zinc</keyword>
<evidence type="ECO:0000256" key="12">
    <source>
        <dbReference type="ARBA" id="ARBA00023136"/>
    </source>
</evidence>
<dbReference type="PANTHER" id="PTHR35864:SF1">
    <property type="entry name" value="ZINC METALLOPROTEASE YWHC-RELATED"/>
    <property type="match status" value="1"/>
</dbReference>
<keyword evidence="5 15" id="KW-0645">Protease</keyword>
<keyword evidence="16" id="KW-1185">Reference proteome</keyword>
<comment type="cofactor">
    <cofactor evidence="1">
        <name>Zn(2+)</name>
        <dbReference type="ChEBI" id="CHEBI:29105"/>
    </cofactor>
</comment>
<reference evidence="15 16" key="1">
    <citation type="submission" date="2023-11" db="EMBL/GenBank/DDBJ databases">
        <title>MicrobeMod: A computational toolkit for identifying prokaryotic methylation and restriction-modification with nanopore sequencing.</title>
        <authorList>
            <person name="Crits-Christoph A."/>
            <person name="Kang S.C."/>
            <person name="Lee H."/>
            <person name="Ostrov N."/>
        </authorList>
    </citation>
    <scope>NUCLEOTIDE SEQUENCE [LARGE SCALE GENOMIC DNA]</scope>
    <source>
        <strain evidence="15 16">ATCC 49870</strain>
    </source>
</reference>
<sequence>MLELSFLQKIAIGILPILLAVTVHEAAHGYVANALGDPTAKRAGRLTLNPIPHIDWLGTLVVPLLMYLFTPFVFGWAKPVPINAARLRNPRRGMFLVAAAGPGVNILMALGWALVTVLALKGLDGGMRFAEALALMGQVGIFINLILAVFNLLPILPLDGGRMLVAVLPASWGDRLSRLEAWGLPIVVVLLVSGVLSAILLPIMGTLLGWFNALIHVL</sequence>
<keyword evidence="4" id="KW-1003">Cell membrane</keyword>
<feature type="transmembrane region" description="Helical" evidence="13">
    <location>
        <begin position="132"/>
        <end position="153"/>
    </location>
</feature>
<evidence type="ECO:0000256" key="1">
    <source>
        <dbReference type="ARBA" id="ARBA00001947"/>
    </source>
</evidence>
<comment type="subcellular location">
    <subcellularLocation>
        <location evidence="2">Cell membrane</location>
        <topology evidence="2">Multi-pass membrane protein</topology>
    </subcellularLocation>
</comment>